<proteinExistence type="predicted"/>
<dbReference type="EMBL" id="BMMQ01000005">
    <property type="protein sequence ID" value="GGO64305.1"/>
    <property type="molecule type" value="Genomic_DNA"/>
</dbReference>
<name>A0ABQ2N623_9MICO</name>
<evidence type="ECO:0000313" key="1">
    <source>
        <dbReference type="EMBL" id="GGO64305.1"/>
    </source>
</evidence>
<evidence type="ECO:0000313" key="2">
    <source>
        <dbReference type="Proteomes" id="UP000638043"/>
    </source>
</evidence>
<sequence>MRLTPGATTLYFGDDPEVRRILEVGSADKGQLRSYKPAPAAITPYFGADPDLRRIPRICSADRG</sequence>
<reference evidence="2" key="1">
    <citation type="journal article" date="2019" name="Int. J. Syst. Evol. Microbiol.">
        <title>The Global Catalogue of Microorganisms (GCM) 10K type strain sequencing project: providing services to taxonomists for standard genome sequencing and annotation.</title>
        <authorList>
            <consortium name="The Broad Institute Genomics Platform"/>
            <consortium name="The Broad Institute Genome Sequencing Center for Infectious Disease"/>
            <person name="Wu L."/>
            <person name="Ma J."/>
        </authorList>
    </citation>
    <scope>NUCLEOTIDE SEQUENCE [LARGE SCALE GENOMIC DNA]</scope>
    <source>
        <strain evidence="2">CGMCC 4.7181</strain>
    </source>
</reference>
<accession>A0ABQ2N623</accession>
<dbReference type="Proteomes" id="UP000638043">
    <property type="component" value="Unassembled WGS sequence"/>
</dbReference>
<comment type="caution">
    <text evidence="1">The sequence shown here is derived from an EMBL/GenBank/DDBJ whole genome shotgun (WGS) entry which is preliminary data.</text>
</comment>
<keyword evidence="2" id="KW-1185">Reference proteome</keyword>
<protein>
    <submittedName>
        <fullName evidence="1">Uncharacterized protein</fullName>
    </submittedName>
</protein>
<organism evidence="1 2">
    <name type="scientific">Microbacterium nanhaiense</name>
    <dbReference type="NCBI Taxonomy" id="1301026"/>
    <lineage>
        <taxon>Bacteria</taxon>
        <taxon>Bacillati</taxon>
        <taxon>Actinomycetota</taxon>
        <taxon>Actinomycetes</taxon>
        <taxon>Micrococcales</taxon>
        <taxon>Microbacteriaceae</taxon>
        <taxon>Microbacterium</taxon>
    </lineage>
</organism>
<gene>
    <name evidence="1" type="ORF">GCM10010910_18840</name>
</gene>